<dbReference type="Gene3D" id="3.40.50.150">
    <property type="entry name" value="Vaccinia Virus protein VP39"/>
    <property type="match status" value="1"/>
</dbReference>
<comment type="caution">
    <text evidence="1">The sequence shown here is derived from an EMBL/GenBank/DDBJ whole genome shotgun (WGS) entry which is preliminary data.</text>
</comment>
<protein>
    <submittedName>
        <fullName evidence="1">Uncharacterized protein</fullName>
    </submittedName>
</protein>
<dbReference type="Pfam" id="PF13489">
    <property type="entry name" value="Methyltransf_23"/>
    <property type="match status" value="1"/>
</dbReference>
<sequence length="246" mass="28343">MEQSVYKRVSEVEQTHWWFVARRRIIDRVLTKYIEKKIGSALDIGCGTGGNIPLLFSHAASVTGLDMSETALGFVRSKYPAFRAVSGSFPEATLHETFELITLLDVLEHIEDDARSIKRIEDMLAPEGIVVITVPAFNFLWTGYDVSLRHHRRYTKKQLQSLLHANSELEILKLSYYNFFLFPLIWGVRFFRNVFGVHQHEEDLSIPARGINRVLTWFFSLESLLLPSWNLPFGVSLICVARKREV</sequence>
<organism evidence="1 2">
    <name type="scientific">Candidatus Uhrbacteria bacterium CG22_combo_CG10-13_8_21_14_all_47_17</name>
    <dbReference type="NCBI Taxonomy" id="1975041"/>
    <lineage>
        <taxon>Bacteria</taxon>
        <taxon>Candidatus Uhriibacteriota</taxon>
    </lineage>
</organism>
<dbReference type="EMBL" id="PCSZ01000065">
    <property type="protein sequence ID" value="PIP60398.1"/>
    <property type="molecule type" value="Genomic_DNA"/>
</dbReference>
<dbReference type="PANTHER" id="PTHR43861:SF1">
    <property type="entry name" value="TRANS-ACONITATE 2-METHYLTRANSFERASE"/>
    <property type="match status" value="1"/>
</dbReference>
<evidence type="ECO:0000313" key="1">
    <source>
        <dbReference type="EMBL" id="PIP60398.1"/>
    </source>
</evidence>
<accession>A0A2H0BTT0</accession>
<evidence type="ECO:0000313" key="2">
    <source>
        <dbReference type="Proteomes" id="UP000231581"/>
    </source>
</evidence>
<dbReference type="InterPro" id="IPR029063">
    <property type="entry name" value="SAM-dependent_MTases_sf"/>
</dbReference>
<dbReference type="SUPFAM" id="SSF53335">
    <property type="entry name" value="S-adenosyl-L-methionine-dependent methyltransferases"/>
    <property type="match status" value="1"/>
</dbReference>
<name>A0A2H0BTT0_9BACT</name>
<reference evidence="1 2" key="1">
    <citation type="submission" date="2017-09" db="EMBL/GenBank/DDBJ databases">
        <title>Depth-based differentiation of microbial function through sediment-hosted aquifers and enrichment of novel symbionts in the deep terrestrial subsurface.</title>
        <authorList>
            <person name="Probst A.J."/>
            <person name="Ladd B."/>
            <person name="Jarett J.K."/>
            <person name="Geller-Mcgrath D.E."/>
            <person name="Sieber C.M."/>
            <person name="Emerson J.B."/>
            <person name="Anantharaman K."/>
            <person name="Thomas B.C."/>
            <person name="Malmstrom R."/>
            <person name="Stieglmeier M."/>
            <person name="Klingl A."/>
            <person name="Woyke T."/>
            <person name="Ryan C.M."/>
            <person name="Banfield J.F."/>
        </authorList>
    </citation>
    <scope>NUCLEOTIDE SEQUENCE [LARGE SCALE GENOMIC DNA]</scope>
    <source>
        <strain evidence="1">CG22_combo_CG10-13_8_21_14_all_47_17</strain>
    </source>
</reference>
<gene>
    <name evidence="1" type="ORF">COX00_03445</name>
</gene>
<dbReference type="Proteomes" id="UP000231581">
    <property type="component" value="Unassembled WGS sequence"/>
</dbReference>
<proteinExistence type="predicted"/>
<dbReference type="AlphaFoldDB" id="A0A2H0BTT0"/>
<dbReference type="CDD" id="cd02440">
    <property type="entry name" value="AdoMet_MTases"/>
    <property type="match status" value="1"/>
</dbReference>
<dbReference type="PANTHER" id="PTHR43861">
    <property type="entry name" value="TRANS-ACONITATE 2-METHYLTRANSFERASE-RELATED"/>
    <property type="match status" value="1"/>
</dbReference>